<comment type="caution">
    <text evidence="2">The sequence shown here is derived from an EMBL/GenBank/DDBJ whole genome shotgun (WGS) entry which is preliminary data.</text>
</comment>
<name>A0ABD1FTP2_SALDI</name>
<accession>A0ABD1FTP2</accession>
<evidence type="ECO:0000256" key="1">
    <source>
        <dbReference type="SAM" id="MobiDB-lite"/>
    </source>
</evidence>
<organism evidence="2 3">
    <name type="scientific">Salvia divinorum</name>
    <name type="common">Maria pastora</name>
    <name type="synonym">Diviner's sage</name>
    <dbReference type="NCBI Taxonomy" id="28513"/>
    <lineage>
        <taxon>Eukaryota</taxon>
        <taxon>Viridiplantae</taxon>
        <taxon>Streptophyta</taxon>
        <taxon>Embryophyta</taxon>
        <taxon>Tracheophyta</taxon>
        <taxon>Spermatophyta</taxon>
        <taxon>Magnoliopsida</taxon>
        <taxon>eudicotyledons</taxon>
        <taxon>Gunneridae</taxon>
        <taxon>Pentapetalae</taxon>
        <taxon>asterids</taxon>
        <taxon>lamiids</taxon>
        <taxon>Lamiales</taxon>
        <taxon>Lamiaceae</taxon>
        <taxon>Nepetoideae</taxon>
        <taxon>Mentheae</taxon>
        <taxon>Salviinae</taxon>
        <taxon>Salvia</taxon>
        <taxon>Salvia subgen. Calosphace</taxon>
    </lineage>
</organism>
<dbReference type="EMBL" id="JBEAFC010000012">
    <property type="protein sequence ID" value="KAL1535200.1"/>
    <property type="molecule type" value="Genomic_DNA"/>
</dbReference>
<gene>
    <name evidence="2" type="ORF">AAHA92_31284</name>
</gene>
<evidence type="ECO:0000313" key="3">
    <source>
        <dbReference type="Proteomes" id="UP001567538"/>
    </source>
</evidence>
<keyword evidence="3" id="KW-1185">Reference proteome</keyword>
<sequence>MSAGSRAAGVRRLVSTVASRRPPSLSRHSSAEVATATAAESRFGSPTLKQIICSLRNIRGSVERGTCGSINRIGYVVVTDS</sequence>
<reference evidence="2 3" key="1">
    <citation type="submission" date="2024-06" db="EMBL/GenBank/DDBJ databases">
        <title>A chromosome level genome sequence of Diviner's sage (Salvia divinorum).</title>
        <authorList>
            <person name="Ford S.A."/>
            <person name="Ro D.-K."/>
            <person name="Ness R.W."/>
            <person name="Phillips M.A."/>
        </authorList>
    </citation>
    <scope>NUCLEOTIDE SEQUENCE [LARGE SCALE GENOMIC DNA]</scope>
    <source>
        <strain evidence="2">SAF-2024a</strain>
        <tissue evidence="2">Leaf</tissue>
    </source>
</reference>
<feature type="region of interest" description="Disordered" evidence="1">
    <location>
        <begin position="16"/>
        <end position="38"/>
    </location>
</feature>
<dbReference type="Proteomes" id="UP001567538">
    <property type="component" value="Unassembled WGS sequence"/>
</dbReference>
<protein>
    <submittedName>
        <fullName evidence="2">Uncharacterized protein</fullName>
    </submittedName>
</protein>
<evidence type="ECO:0000313" key="2">
    <source>
        <dbReference type="EMBL" id="KAL1535200.1"/>
    </source>
</evidence>
<proteinExistence type="predicted"/>
<feature type="compositionally biased region" description="Low complexity" evidence="1">
    <location>
        <begin position="19"/>
        <end position="38"/>
    </location>
</feature>
<dbReference type="AlphaFoldDB" id="A0ABD1FTP2"/>